<evidence type="ECO:0000313" key="23">
    <source>
        <dbReference type="EMBL" id="NRF68209.1"/>
    </source>
</evidence>
<dbReference type="Gene3D" id="2.40.50.140">
    <property type="entry name" value="Nucleic acid-binding proteins"/>
    <property type="match status" value="1"/>
</dbReference>
<feature type="compositionally biased region" description="Pro residues" evidence="21">
    <location>
        <begin position="426"/>
        <end position="439"/>
    </location>
</feature>
<dbReference type="InterPro" id="IPR012340">
    <property type="entry name" value="NA-bd_OB-fold"/>
</dbReference>
<keyword evidence="9" id="KW-0227">DNA damage</keyword>
<dbReference type="Pfam" id="PF21686">
    <property type="entry name" value="LigD_Prim-Pol"/>
    <property type="match status" value="1"/>
</dbReference>
<evidence type="ECO:0000256" key="13">
    <source>
        <dbReference type="ARBA" id="ARBA00022932"/>
    </source>
</evidence>
<feature type="region of interest" description="Disordered" evidence="21">
    <location>
        <begin position="337"/>
        <end position="359"/>
    </location>
</feature>
<keyword evidence="24" id="KW-1185">Reference proteome</keyword>
<evidence type="ECO:0000256" key="10">
    <source>
        <dbReference type="ARBA" id="ARBA00022801"/>
    </source>
</evidence>
<proteinExistence type="predicted"/>
<evidence type="ECO:0000256" key="17">
    <source>
        <dbReference type="ARBA" id="ARBA00023211"/>
    </source>
</evidence>
<feature type="region of interest" description="Disordered" evidence="21">
    <location>
        <begin position="25"/>
        <end position="61"/>
    </location>
</feature>
<evidence type="ECO:0000313" key="24">
    <source>
        <dbReference type="Proteomes" id="UP000737171"/>
    </source>
</evidence>
<dbReference type="PANTHER" id="PTHR42705">
    <property type="entry name" value="BIFUNCTIONAL NON-HOMOLOGOUS END JOINING PROTEIN LIGD"/>
    <property type="match status" value="1"/>
</dbReference>
<dbReference type="NCBIfam" id="TIGR02779">
    <property type="entry name" value="NHEJ_ligase_lig"/>
    <property type="match status" value="1"/>
</dbReference>
<evidence type="ECO:0000256" key="9">
    <source>
        <dbReference type="ARBA" id="ARBA00022763"/>
    </source>
</evidence>
<dbReference type="CDD" id="cd07971">
    <property type="entry name" value="OBF_DNA_ligase_LigD"/>
    <property type="match status" value="1"/>
</dbReference>
<dbReference type="RefSeq" id="WP_173123651.1">
    <property type="nucleotide sequence ID" value="NZ_JABRWJ010000004.1"/>
</dbReference>
<keyword evidence="13" id="KW-0239">DNA-directed DNA polymerase</keyword>
<keyword evidence="15" id="KW-0233">DNA recombination</keyword>
<comment type="cofactor">
    <cofactor evidence="1">
        <name>Mn(2+)</name>
        <dbReference type="ChEBI" id="CHEBI:29035"/>
    </cofactor>
</comment>
<feature type="compositionally biased region" description="Basic and acidic residues" evidence="21">
    <location>
        <begin position="35"/>
        <end position="48"/>
    </location>
</feature>
<evidence type="ECO:0000256" key="4">
    <source>
        <dbReference type="ARBA" id="ARBA00022679"/>
    </source>
</evidence>
<keyword evidence="5" id="KW-0548">Nucleotidyltransferase</keyword>
<evidence type="ECO:0000256" key="14">
    <source>
        <dbReference type="ARBA" id="ARBA00023125"/>
    </source>
</evidence>
<dbReference type="EMBL" id="JABRWJ010000004">
    <property type="protein sequence ID" value="NRF68209.1"/>
    <property type="molecule type" value="Genomic_DNA"/>
</dbReference>
<evidence type="ECO:0000256" key="15">
    <source>
        <dbReference type="ARBA" id="ARBA00023172"/>
    </source>
</evidence>
<dbReference type="InterPro" id="IPR012310">
    <property type="entry name" value="DNA_ligase_ATP-dep_cent"/>
</dbReference>
<dbReference type="InterPro" id="IPR012309">
    <property type="entry name" value="DNA_ligase_ATP-dep_C"/>
</dbReference>
<dbReference type="SUPFAM" id="SSF56091">
    <property type="entry name" value="DNA ligase/mRNA capping enzyme, catalytic domain"/>
    <property type="match status" value="1"/>
</dbReference>
<accession>A0ABX2EHV3</accession>
<dbReference type="GO" id="GO:0016874">
    <property type="term" value="F:ligase activity"/>
    <property type="evidence" value="ECO:0007669"/>
    <property type="project" value="UniProtKB-KW"/>
</dbReference>
<keyword evidence="16" id="KW-0234">DNA repair</keyword>
<evidence type="ECO:0000256" key="2">
    <source>
        <dbReference type="ARBA" id="ARBA00012727"/>
    </source>
</evidence>
<evidence type="ECO:0000256" key="21">
    <source>
        <dbReference type="SAM" id="MobiDB-lite"/>
    </source>
</evidence>
<evidence type="ECO:0000256" key="20">
    <source>
        <dbReference type="ARBA" id="ARBA00034003"/>
    </source>
</evidence>
<dbReference type="NCBIfam" id="TIGR02776">
    <property type="entry name" value="NHEJ_ligase_prk"/>
    <property type="match status" value="1"/>
</dbReference>
<keyword evidence="18" id="KW-0511">Multifunctional enzyme</keyword>
<evidence type="ECO:0000256" key="18">
    <source>
        <dbReference type="ARBA" id="ARBA00023268"/>
    </source>
</evidence>
<comment type="catalytic activity">
    <reaction evidence="20">
        <text>ATP + (deoxyribonucleotide)n-3'-hydroxyl + 5'-phospho-(deoxyribonucleotide)m = (deoxyribonucleotide)n+m + AMP + diphosphate.</text>
        <dbReference type="EC" id="6.5.1.1"/>
    </reaction>
</comment>
<evidence type="ECO:0000256" key="11">
    <source>
        <dbReference type="ARBA" id="ARBA00022839"/>
    </source>
</evidence>
<keyword evidence="12" id="KW-0067">ATP-binding</keyword>
<dbReference type="Gene3D" id="3.30.470.30">
    <property type="entry name" value="DNA ligase/mRNA capping enzyme"/>
    <property type="match status" value="1"/>
</dbReference>
<evidence type="ECO:0000256" key="16">
    <source>
        <dbReference type="ARBA" id="ARBA00023204"/>
    </source>
</evidence>
<dbReference type="Gene3D" id="3.90.920.10">
    <property type="entry name" value="DNA primase, PRIM domain"/>
    <property type="match status" value="1"/>
</dbReference>
<evidence type="ECO:0000256" key="8">
    <source>
        <dbReference type="ARBA" id="ARBA00022741"/>
    </source>
</evidence>
<evidence type="ECO:0000256" key="6">
    <source>
        <dbReference type="ARBA" id="ARBA00022722"/>
    </source>
</evidence>
<evidence type="ECO:0000256" key="12">
    <source>
        <dbReference type="ARBA" id="ARBA00022840"/>
    </source>
</evidence>
<evidence type="ECO:0000256" key="19">
    <source>
        <dbReference type="ARBA" id="ARBA00029943"/>
    </source>
</evidence>
<feature type="domain" description="ATP-dependent DNA ligase family profile" evidence="22">
    <location>
        <begin position="180"/>
        <end position="316"/>
    </location>
</feature>
<evidence type="ECO:0000259" key="22">
    <source>
        <dbReference type="PROSITE" id="PS50160"/>
    </source>
</evidence>
<name>A0ABX2EHV3_9BURK</name>
<keyword evidence="17" id="KW-0464">Manganese</keyword>
<keyword evidence="10" id="KW-0378">Hydrolase</keyword>
<keyword evidence="4" id="KW-0808">Transferase</keyword>
<evidence type="ECO:0000256" key="7">
    <source>
        <dbReference type="ARBA" id="ARBA00022723"/>
    </source>
</evidence>
<dbReference type="SUPFAM" id="SSF50249">
    <property type="entry name" value="Nucleic acid-binding proteins"/>
    <property type="match status" value="1"/>
</dbReference>
<dbReference type="PROSITE" id="PS50160">
    <property type="entry name" value="DNA_LIGASE_A3"/>
    <property type="match status" value="1"/>
</dbReference>
<keyword evidence="7" id="KW-0479">Metal-binding</keyword>
<evidence type="ECO:0000256" key="5">
    <source>
        <dbReference type="ARBA" id="ARBA00022695"/>
    </source>
</evidence>
<dbReference type="InterPro" id="IPR033651">
    <property type="entry name" value="PaeLigD_Pol-like"/>
</dbReference>
<dbReference type="CDD" id="cd07906">
    <property type="entry name" value="Adenylation_DNA_ligase_LigD_LigC"/>
    <property type="match status" value="1"/>
</dbReference>
<evidence type="ECO:0000256" key="3">
    <source>
        <dbReference type="ARBA" id="ARBA00022598"/>
    </source>
</evidence>
<dbReference type="InterPro" id="IPR014146">
    <property type="entry name" value="LigD_ligase_dom"/>
</dbReference>
<dbReference type="CDD" id="cd04862">
    <property type="entry name" value="PaeLigD_Pol_like"/>
    <property type="match status" value="1"/>
</dbReference>
<dbReference type="Pfam" id="PF04679">
    <property type="entry name" value="DNA_ligase_A_C"/>
    <property type="match status" value="1"/>
</dbReference>
<sequence>MADLQNVVPAHGEFGAAADADRAQARLPDLAQARLPDRAHARLDRGEPLPRITPRPLPPKLEDLDELREARRRQHPAVPTQLSPQLALASTRLPVGGDWRAETKYDGYRLLAHIDENGAVRLLTRSGQDWTARLGRLAQTVGALAPHGSWLDGEIVVPGDGGHADFDRLQEAIDCLHGRPGEHSDPIVYWLFDAPWLDGADLRALPLRERRARLQGLLDASSGDSRVRFSADLGKDLPSALRRACAEGLEGVIAKRQDAPYVGRRSDSWLKLKCLLRQEFVIGGFTDRADSAQAIGSLLLGHYDEHGRLLQAGRVGTGFDLTTAIELRRKLAAIQTGHSPFDGDETRHHPRGGASGRPHWVRPRLVAEVSFSAWTPEGLVRHAVYQGLRRDKPPRQVHREPPLLAAGATLDGAAATAVGALGHHVNPPPAAPPAGPPPAGSGDNGAPVIAGIPITHPERVIDAASGASKLDLVRYYEAIAEHLLPHLRGRPVALLRAPQGVDGERFFQRHAGTLRIPGLRVLDPVLWPGHEPLMEITSAEALVGAVQMNVVEFHGWNAASRRVDLPNRMVLDLDPGEGVAWPQVRDAALEVHSALDGLGLRSWLKTSGGKGLHIVVPIAARWPADVVRGFSRLLVRHLARTFPERFVATSGPANRVGRIYVDYLRNGLAATTAVAFSARARPGLGVSMPVSWERLDTLESGAHWTLADAAEHVRSWTRDPWDGFFASRQGLTAAMKRLGFDAAATAAEEAAA</sequence>
<keyword evidence="14" id="KW-0238">DNA-binding</keyword>
<feature type="region of interest" description="Disordered" evidence="21">
    <location>
        <begin position="421"/>
        <end position="447"/>
    </location>
</feature>
<keyword evidence="8" id="KW-0547">Nucleotide-binding</keyword>
<evidence type="ECO:0000256" key="1">
    <source>
        <dbReference type="ARBA" id="ARBA00001936"/>
    </source>
</evidence>
<dbReference type="InterPro" id="IPR014143">
    <property type="entry name" value="NHEJ_ligase_prk"/>
</dbReference>
<dbReference type="Pfam" id="PF01068">
    <property type="entry name" value="DNA_ligase_A_M"/>
    <property type="match status" value="1"/>
</dbReference>
<keyword evidence="11" id="KW-0269">Exonuclease</keyword>
<reference evidence="23 24" key="1">
    <citation type="submission" date="2020-05" db="EMBL/GenBank/DDBJ databases">
        <title>Aquincola sp. isolate from soil.</title>
        <authorList>
            <person name="Han J."/>
            <person name="Kim D.-U."/>
        </authorList>
    </citation>
    <scope>NUCLEOTIDE SEQUENCE [LARGE SCALE GENOMIC DNA]</scope>
    <source>
        <strain evidence="23 24">S2</strain>
    </source>
</reference>
<dbReference type="Proteomes" id="UP000737171">
    <property type="component" value="Unassembled WGS sequence"/>
</dbReference>
<keyword evidence="3 23" id="KW-0436">Ligase</keyword>
<gene>
    <name evidence="23" type="primary">ligD</name>
    <name evidence="23" type="ORF">HLB44_14545</name>
</gene>
<dbReference type="Gene3D" id="3.30.1490.70">
    <property type="match status" value="1"/>
</dbReference>
<keyword evidence="6" id="KW-0540">Nuclease</keyword>
<dbReference type="PANTHER" id="PTHR42705:SF2">
    <property type="entry name" value="BIFUNCTIONAL NON-HOMOLOGOUS END JOINING PROTEIN LIGD"/>
    <property type="match status" value="1"/>
</dbReference>
<comment type="caution">
    <text evidence="23">The sequence shown here is derived from an EMBL/GenBank/DDBJ whole genome shotgun (WGS) entry which is preliminary data.</text>
</comment>
<protein>
    <recommendedName>
        <fullName evidence="2">DNA ligase (ATP)</fullName>
        <ecNumber evidence="2">6.5.1.1</ecNumber>
    </recommendedName>
    <alternativeName>
        <fullName evidence="19">NHEJ DNA polymerase</fullName>
    </alternativeName>
</protein>
<dbReference type="NCBIfam" id="TIGR02778">
    <property type="entry name" value="ligD_pol"/>
    <property type="match status" value="1"/>
</dbReference>
<dbReference type="EC" id="6.5.1.1" evidence="2"/>
<dbReference type="InterPro" id="IPR014145">
    <property type="entry name" value="LigD_pol_dom"/>
</dbReference>
<organism evidence="23 24">
    <name type="scientific">Pseudaquabacterium terrae</name>
    <dbReference type="NCBI Taxonomy" id="2732868"/>
    <lineage>
        <taxon>Bacteria</taxon>
        <taxon>Pseudomonadati</taxon>
        <taxon>Pseudomonadota</taxon>
        <taxon>Betaproteobacteria</taxon>
        <taxon>Burkholderiales</taxon>
        <taxon>Sphaerotilaceae</taxon>
        <taxon>Pseudaquabacterium</taxon>
    </lineage>
</organism>
<dbReference type="InterPro" id="IPR052171">
    <property type="entry name" value="NHEJ_LigD"/>
</dbReference>